<reference evidence="1 2" key="1">
    <citation type="submission" date="2024-04" db="EMBL/GenBank/DDBJ databases">
        <title>Draft genome sequence of Sessilibacter corallicola NBRC 116591.</title>
        <authorList>
            <person name="Miyakawa T."/>
            <person name="Kusuya Y."/>
            <person name="Miura T."/>
        </authorList>
    </citation>
    <scope>NUCLEOTIDE SEQUENCE [LARGE SCALE GENOMIC DNA]</scope>
    <source>
        <strain evidence="1 2">KU-00831-HH</strain>
    </source>
</reference>
<dbReference type="EMBL" id="BAABWN010000021">
    <property type="protein sequence ID" value="GAA6170255.1"/>
    <property type="molecule type" value="Genomic_DNA"/>
</dbReference>
<evidence type="ECO:0000313" key="1">
    <source>
        <dbReference type="EMBL" id="GAA6170255.1"/>
    </source>
</evidence>
<dbReference type="RefSeq" id="WP_353304554.1">
    <property type="nucleotide sequence ID" value="NZ_BAABWN010000021.1"/>
</dbReference>
<proteinExistence type="predicted"/>
<evidence type="ECO:0000313" key="2">
    <source>
        <dbReference type="Proteomes" id="UP001465153"/>
    </source>
</evidence>
<organism evidence="1 2">
    <name type="scientific">Sessilibacter corallicola</name>
    <dbReference type="NCBI Taxonomy" id="2904075"/>
    <lineage>
        <taxon>Bacteria</taxon>
        <taxon>Pseudomonadati</taxon>
        <taxon>Pseudomonadota</taxon>
        <taxon>Gammaproteobacteria</taxon>
        <taxon>Cellvibrionales</taxon>
        <taxon>Cellvibrionaceae</taxon>
        <taxon>Sessilibacter</taxon>
    </lineage>
</organism>
<keyword evidence="2" id="KW-1185">Reference proteome</keyword>
<sequence length="73" mass="8278">MNNTDSLSIPMTMGDWVLIMESVSSRLKEIDSIDTDSTDDDVMVDLYTDQQNLKGLLGYIKIEFKKEYGALPE</sequence>
<name>A0ABQ0AF33_9GAMM</name>
<accession>A0ABQ0AF33</accession>
<protein>
    <submittedName>
        <fullName evidence="1">Uncharacterized protein</fullName>
    </submittedName>
</protein>
<dbReference type="Proteomes" id="UP001465153">
    <property type="component" value="Unassembled WGS sequence"/>
</dbReference>
<gene>
    <name evidence="1" type="ORF">NBRC116591_40690</name>
</gene>
<comment type="caution">
    <text evidence="1">The sequence shown here is derived from an EMBL/GenBank/DDBJ whole genome shotgun (WGS) entry which is preliminary data.</text>
</comment>